<evidence type="ECO:0000313" key="1">
    <source>
        <dbReference type="EMBL" id="ACK73590.1"/>
    </source>
</evidence>
<proteinExistence type="predicted"/>
<gene>
    <name evidence="1" type="ordered locus">PCC7424_5242</name>
</gene>
<keyword evidence="2" id="KW-1185">Reference proteome</keyword>
<name>B7KIA3_GLOC7</name>
<reference evidence="2" key="1">
    <citation type="journal article" date="2011" name="MBio">
        <title>Novel metabolic attributes of the genus Cyanothece, comprising a group of unicellular nitrogen-fixing Cyanobacteria.</title>
        <authorList>
            <person name="Bandyopadhyay A."/>
            <person name="Elvitigala T."/>
            <person name="Welsh E."/>
            <person name="Stockel J."/>
            <person name="Liberton M."/>
            <person name="Min H."/>
            <person name="Sherman L.A."/>
            <person name="Pakrasi H.B."/>
        </authorList>
    </citation>
    <scope>NUCLEOTIDE SEQUENCE [LARGE SCALE GENOMIC DNA]</scope>
    <source>
        <strain evidence="2">PCC 7424</strain>
    </source>
</reference>
<dbReference type="RefSeq" id="WP_015957168.1">
    <property type="nucleotide sequence ID" value="NC_011729.1"/>
</dbReference>
<dbReference type="HOGENOM" id="CLU_2394811_0_0_3"/>
<organism evidence="1 2">
    <name type="scientific">Gloeothece citriformis (strain PCC 7424)</name>
    <name type="common">Cyanothece sp. (strain PCC 7424)</name>
    <dbReference type="NCBI Taxonomy" id="65393"/>
    <lineage>
        <taxon>Bacteria</taxon>
        <taxon>Bacillati</taxon>
        <taxon>Cyanobacteriota</taxon>
        <taxon>Cyanophyceae</taxon>
        <taxon>Oscillatoriophycideae</taxon>
        <taxon>Chroococcales</taxon>
        <taxon>Aphanothecaceae</taxon>
        <taxon>Gloeothece</taxon>
        <taxon>Gloeothece citriformis</taxon>
    </lineage>
</organism>
<dbReference type="STRING" id="65393.PCC7424_5242"/>
<accession>B7KIA3</accession>
<dbReference type="Proteomes" id="UP000002384">
    <property type="component" value="Chromosome"/>
</dbReference>
<protein>
    <submittedName>
        <fullName evidence="1">Uncharacterized protein</fullName>
    </submittedName>
</protein>
<sequence>MSSSVVLQSQKPSLSNLNLPTSIKSPEIKGVSNLLDSDPNDPYFLNEDLDYLYGITEQKVLVSINTQTEDSDPFYLNQELDELYGICLKQECN</sequence>
<dbReference type="KEGG" id="cyc:PCC7424_5242"/>
<dbReference type="AlphaFoldDB" id="B7KIA3"/>
<evidence type="ECO:0000313" key="2">
    <source>
        <dbReference type="Proteomes" id="UP000002384"/>
    </source>
</evidence>
<dbReference type="EMBL" id="CP001291">
    <property type="protein sequence ID" value="ACK73590.1"/>
    <property type="molecule type" value="Genomic_DNA"/>
</dbReference>